<dbReference type="EMBL" id="BMZA01000009">
    <property type="protein sequence ID" value="GGZ09048.1"/>
    <property type="molecule type" value="Genomic_DNA"/>
</dbReference>
<dbReference type="InterPro" id="IPR001447">
    <property type="entry name" value="Arylamine_N-AcTrfase"/>
</dbReference>
<gene>
    <name evidence="3" type="ORF">GCM10011614_24980</name>
</gene>
<accession>A0A918UHK7</accession>
<reference evidence="3" key="1">
    <citation type="journal article" date="2014" name="Int. J. Syst. Evol. Microbiol.">
        <title>Complete genome sequence of Corynebacterium casei LMG S-19264T (=DSM 44701T), isolated from a smear-ripened cheese.</title>
        <authorList>
            <consortium name="US DOE Joint Genome Institute (JGI-PGF)"/>
            <person name="Walter F."/>
            <person name="Albersmeier A."/>
            <person name="Kalinowski J."/>
            <person name="Ruckert C."/>
        </authorList>
    </citation>
    <scope>NUCLEOTIDE SEQUENCE</scope>
    <source>
        <strain evidence="3">KCTC 32255</strain>
    </source>
</reference>
<dbReference type="GO" id="GO:0016407">
    <property type="term" value="F:acetyltransferase activity"/>
    <property type="evidence" value="ECO:0007669"/>
    <property type="project" value="InterPro"/>
</dbReference>
<protein>
    <submittedName>
        <fullName evidence="3">N-hydroxyarylamine O-acetyltransferase</fullName>
    </submittedName>
</protein>
<dbReference type="PRINTS" id="PR01543">
    <property type="entry name" value="ANATRNSFRASE"/>
</dbReference>
<dbReference type="InterPro" id="IPR038765">
    <property type="entry name" value="Papain-like_cys_pep_sf"/>
</dbReference>
<sequence length="312" mass="33217">MQHAGAALAVTALADRRAGVAWDRMTVAAASFDLARYLARIGLDAPPPLTAAGLSLLQAAHRLAIGFENLDIPLGRGIVIDSAAVFDKLVARGRGGYCFEHNRLLRDALAALGFACRPLLARVYFGVGPGIVTPRTHICLAVEIDGALWLADAGFGGSNLPPLPIVDGATAQTSDGAGHRLRCIGEQGALRGQWLLERAGSHHATDGRAAPHGEWQAQYAFDMGAVAEDDLEQANHWTSTRPGTRFTTLCVASIPQPQGFASMVDRYLTVHGPEGTQQREIADAADYARTLREVFRIALAEVEAARLPIFAV</sequence>
<evidence type="ECO:0000313" key="3">
    <source>
        <dbReference type="EMBL" id="GGZ09048.1"/>
    </source>
</evidence>
<dbReference type="Proteomes" id="UP000648075">
    <property type="component" value="Unassembled WGS sequence"/>
</dbReference>
<dbReference type="PANTHER" id="PTHR11786">
    <property type="entry name" value="N-HYDROXYARYLAMINE O-ACETYLTRANSFERASE"/>
    <property type="match status" value="1"/>
</dbReference>
<evidence type="ECO:0000256" key="1">
    <source>
        <dbReference type="ARBA" id="ARBA00006547"/>
    </source>
</evidence>
<keyword evidence="4" id="KW-1185">Reference proteome</keyword>
<dbReference type="AlphaFoldDB" id="A0A918UHK7"/>
<evidence type="ECO:0000313" key="4">
    <source>
        <dbReference type="Proteomes" id="UP000648075"/>
    </source>
</evidence>
<dbReference type="Gene3D" id="3.30.2140.10">
    <property type="entry name" value="Arylamine N-acetyltransferase"/>
    <property type="match status" value="1"/>
</dbReference>
<reference evidence="3" key="2">
    <citation type="submission" date="2020-09" db="EMBL/GenBank/DDBJ databases">
        <authorList>
            <person name="Sun Q."/>
            <person name="Kim S."/>
        </authorList>
    </citation>
    <scope>NUCLEOTIDE SEQUENCE</scope>
    <source>
        <strain evidence="3">KCTC 32255</strain>
    </source>
</reference>
<dbReference type="SUPFAM" id="SSF54001">
    <property type="entry name" value="Cysteine proteinases"/>
    <property type="match status" value="1"/>
</dbReference>
<dbReference type="Gene3D" id="2.40.128.150">
    <property type="entry name" value="Cysteine proteinases"/>
    <property type="match status" value="1"/>
</dbReference>
<evidence type="ECO:0000256" key="2">
    <source>
        <dbReference type="RuleBase" id="RU003452"/>
    </source>
</evidence>
<dbReference type="Pfam" id="PF00797">
    <property type="entry name" value="Acetyltransf_2"/>
    <property type="match status" value="1"/>
</dbReference>
<organism evidence="3 4">
    <name type="scientific">Novosphingobium colocasiae</name>
    <dbReference type="NCBI Taxonomy" id="1256513"/>
    <lineage>
        <taxon>Bacteria</taxon>
        <taxon>Pseudomonadati</taxon>
        <taxon>Pseudomonadota</taxon>
        <taxon>Alphaproteobacteria</taxon>
        <taxon>Sphingomonadales</taxon>
        <taxon>Sphingomonadaceae</taxon>
        <taxon>Novosphingobium</taxon>
    </lineage>
</organism>
<comment type="similarity">
    <text evidence="1 2">Belongs to the arylamine N-acetyltransferase family.</text>
</comment>
<dbReference type="PANTHER" id="PTHR11786:SF0">
    <property type="entry name" value="ARYLAMINE N-ACETYLTRANSFERASE 4-RELATED"/>
    <property type="match status" value="1"/>
</dbReference>
<name>A0A918UHK7_9SPHN</name>
<proteinExistence type="inferred from homology"/>
<comment type="caution">
    <text evidence="3">The sequence shown here is derived from an EMBL/GenBank/DDBJ whole genome shotgun (WGS) entry which is preliminary data.</text>
</comment>